<name>A0AAN6QT53_9PEZI</name>
<dbReference type="PANTHER" id="PTHR34853">
    <property type="match status" value="1"/>
</dbReference>
<dbReference type="InterPro" id="IPR029058">
    <property type="entry name" value="AB_hydrolase_fold"/>
</dbReference>
<keyword evidence="1" id="KW-0732">Signal</keyword>
<dbReference type="PANTHER" id="PTHR34853:SF1">
    <property type="entry name" value="LIPASE 5"/>
    <property type="match status" value="1"/>
</dbReference>
<dbReference type="Proteomes" id="UP001175353">
    <property type="component" value="Unassembled WGS sequence"/>
</dbReference>
<evidence type="ECO:0008006" key="4">
    <source>
        <dbReference type="Google" id="ProtNLM"/>
    </source>
</evidence>
<sequence>MPLSWRSLLVCLLSSRATLAFQSQNDTFNSTFRLTAQQISAANLSAATTHNVEVALQYERSNNAGSLIQNDPFYTVPDHYNLNNLPPPGTILKVEDHTNLTLYTIPNSLSLSRFLYVTETYNGTSVPASAYVLWPYLPRSFPNLTRCAANTPPTTQPLYPVVALAHGTSGQTQACVPSGLRNLWDHFNEPFPLALQGYAVVTPDYAGLGVPNVTSPYFVFPAQANDLFHAVAAAQAEWPALLSKQFVVAGQSQGGGVAWAAAQRQYDRPVEGYLGTMAASPFTDALAAIAADSGIENNARVSGIAQGLGSVLPGFQLSDWLTPLGIARWNLIHAIKGCGTTSGQLAAAESGALPILKDGWNETWSADWYRQATMNGGKPFAGPMLVIQGTEDGNANEPTTSRSVNQTCALFPESQLQYVRFENITHVPVLLAGQHTWLGWIHDRFAGVAVPKRCTQQTLSPPREINGAAFAGWSSATWFVEYNLYGIYRFSLLLKHAGMNISKQNHQDPTLTKFS</sequence>
<dbReference type="AlphaFoldDB" id="A0AAN6QT53"/>
<feature type="signal peptide" evidence="1">
    <location>
        <begin position="1"/>
        <end position="20"/>
    </location>
</feature>
<keyword evidence="3" id="KW-1185">Reference proteome</keyword>
<dbReference type="GO" id="GO:0016042">
    <property type="term" value="P:lipid catabolic process"/>
    <property type="evidence" value="ECO:0007669"/>
    <property type="project" value="InterPro"/>
</dbReference>
<dbReference type="SUPFAM" id="SSF53474">
    <property type="entry name" value="alpha/beta-Hydrolases"/>
    <property type="match status" value="1"/>
</dbReference>
<dbReference type="InterPro" id="IPR005152">
    <property type="entry name" value="Lipase_secreted"/>
</dbReference>
<organism evidence="2 3">
    <name type="scientific">Friedmanniomyces endolithicus</name>
    <dbReference type="NCBI Taxonomy" id="329885"/>
    <lineage>
        <taxon>Eukaryota</taxon>
        <taxon>Fungi</taxon>
        <taxon>Dikarya</taxon>
        <taxon>Ascomycota</taxon>
        <taxon>Pezizomycotina</taxon>
        <taxon>Dothideomycetes</taxon>
        <taxon>Dothideomycetidae</taxon>
        <taxon>Mycosphaerellales</taxon>
        <taxon>Teratosphaeriaceae</taxon>
        <taxon>Friedmanniomyces</taxon>
    </lineage>
</organism>
<evidence type="ECO:0000256" key="1">
    <source>
        <dbReference type="SAM" id="SignalP"/>
    </source>
</evidence>
<accession>A0AAN6QT53</accession>
<gene>
    <name evidence="2" type="ORF">LTR91_010087</name>
</gene>
<dbReference type="GO" id="GO:0004806">
    <property type="term" value="F:triacylglycerol lipase activity"/>
    <property type="evidence" value="ECO:0007669"/>
    <property type="project" value="InterPro"/>
</dbReference>
<dbReference type="EMBL" id="JAUJLE010000085">
    <property type="protein sequence ID" value="KAK0987037.1"/>
    <property type="molecule type" value="Genomic_DNA"/>
</dbReference>
<evidence type="ECO:0000313" key="2">
    <source>
        <dbReference type="EMBL" id="KAK0987037.1"/>
    </source>
</evidence>
<proteinExistence type="predicted"/>
<protein>
    <recommendedName>
        <fullName evidence="4">AB hydrolase-1 domain-containing protein</fullName>
    </recommendedName>
</protein>
<evidence type="ECO:0000313" key="3">
    <source>
        <dbReference type="Proteomes" id="UP001175353"/>
    </source>
</evidence>
<comment type="caution">
    <text evidence="2">The sequence shown here is derived from an EMBL/GenBank/DDBJ whole genome shotgun (WGS) entry which is preliminary data.</text>
</comment>
<reference evidence="2" key="1">
    <citation type="submission" date="2023-06" db="EMBL/GenBank/DDBJ databases">
        <title>Black Yeasts Isolated from many extreme environments.</title>
        <authorList>
            <person name="Coleine C."/>
            <person name="Stajich J.E."/>
            <person name="Selbmann L."/>
        </authorList>
    </citation>
    <scope>NUCLEOTIDE SEQUENCE</scope>
    <source>
        <strain evidence="2">CCFEE 5200</strain>
    </source>
</reference>
<dbReference type="Gene3D" id="3.40.50.1820">
    <property type="entry name" value="alpha/beta hydrolase"/>
    <property type="match status" value="2"/>
</dbReference>
<feature type="chain" id="PRO_5042817231" description="AB hydrolase-1 domain-containing protein" evidence="1">
    <location>
        <begin position="21"/>
        <end position="515"/>
    </location>
</feature>